<dbReference type="InterPro" id="IPR001867">
    <property type="entry name" value="OmpR/PhoB-type_DNA-bd"/>
</dbReference>
<feature type="DNA-binding region" description="OmpR/PhoB-type" evidence="4">
    <location>
        <begin position="103"/>
        <end position="201"/>
    </location>
</feature>
<dbReference type="Proteomes" id="UP000255425">
    <property type="component" value="Unassembled WGS sequence"/>
</dbReference>
<accession>A0A380H7E0</accession>
<keyword evidence="2 4" id="KW-0238">DNA-binding</keyword>
<evidence type="ECO:0000256" key="2">
    <source>
        <dbReference type="ARBA" id="ARBA00023125"/>
    </source>
</evidence>
<gene>
    <name evidence="6" type="primary">phoB_2</name>
    <name evidence="6" type="ORF">NCTC11807_02008</name>
</gene>
<dbReference type="GO" id="GO:0003677">
    <property type="term" value="F:DNA binding"/>
    <property type="evidence" value="ECO:0007669"/>
    <property type="project" value="UniProtKB-UniRule"/>
</dbReference>
<dbReference type="GO" id="GO:0000160">
    <property type="term" value="P:phosphorelay signal transduction system"/>
    <property type="evidence" value="ECO:0007669"/>
    <property type="project" value="InterPro"/>
</dbReference>
<keyword evidence="1" id="KW-0805">Transcription regulation</keyword>
<keyword evidence="7" id="KW-1185">Reference proteome</keyword>
<dbReference type="SUPFAM" id="SSF46894">
    <property type="entry name" value="C-terminal effector domain of the bipartite response regulators"/>
    <property type="match status" value="1"/>
</dbReference>
<dbReference type="InterPro" id="IPR016032">
    <property type="entry name" value="Sig_transdc_resp-reg_C-effctor"/>
</dbReference>
<dbReference type="InterPro" id="IPR036388">
    <property type="entry name" value="WH-like_DNA-bd_sf"/>
</dbReference>
<dbReference type="CDD" id="cd00383">
    <property type="entry name" value="trans_reg_C"/>
    <property type="match status" value="1"/>
</dbReference>
<proteinExistence type="predicted"/>
<feature type="domain" description="OmpR/PhoB-type" evidence="5">
    <location>
        <begin position="103"/>
        <end position="201"/>
    </location>
</feature>
<dbReference type="Pfam" id="PF00486">
    <property type="entry name" value="Trans_reg_C"/>
    <property type="match status" value="1"/>
</dbReference>
<dbReference type="GeneID" id="63936017"/>
<evidence type="ECO:0000313" key="7">
    <source>
        <dbReference type="Proteomes" id="UP000255425"/>
    </source>
</evidence>
<dbReference type="Gene3D" id="1.10.10.10">
    <property type="entry name" value="Winged helix-like DNA-binding domain superfamily/Winged helix DNA-binding domain"/>
    <property type="match status" value="1"/>
</dbReference>
<evidence type="ECO:0000259" key="5">
    <source>
        <dbReference type="PROSITE" id="PS51755"/>
    </source>
</evidence>
<dbReference type="SMART" id="SM00862">
    <property type="entry name" value="Trans_reg_C"/>
    <property type="match status" value="1"/>
</dbReference>
<evidence type="ECO:0000313" key="6">
    <source>
        <dbReference type="EMBL" id="SUM73147.1"/>
    </source>
</evidence>
<organism evidence="6 7">
    <name type="scientific">Staphylococcus saccharolyticus</name>
    <dbReference type="NCBI Taxonomy" id="33028"/>
    <lineage>
        <taxon>Bacteria</taxon>
        <taxon>Bacillati</taxon>
        <taxon>Bacillota</taxon>
        <taxon>Bacilli</taxon>
        <taxon>Bacillales</taxon>
        <taxon>Staphylococcaceae</taxon>
        <taxon>Staphylococcus</taxon>
    </lineage>
</organism>
<sequence>MFNIQIVPSLNQLFRETILKINECIVINSNQTTPDLLIIYESSDEYYHTIKSKVHSLPVIVVTKNNNRKRKYDFYEKGVALYIILNEEDRHLIECLIINEIKKHLNYLKPKLFIDFEKHICIFKDKAYALSHIELQILNFLYRHLNQYVSREELKNQVWHTQKYVGSNTINVYIHRLRHNLQHCDDLEIINKRAIGYKLVIKDK</sequence>
<evidence type="ECO:0000256" key="1">
    <source>
        <dbReference type="ARBA" id="ARBA00023015"/>
    </source>
</evidence>
<dbReference type="AlphaFoldDB" id="A0A380H7E0"/>
<protein>
    <submittedName>
        <fullName evidence="6">Response regulator receiver domain/transcriptional regulatory protein</fullName>
    </submittedName>
</protein>
<keyword evidence="3" id="KW-0804">Transcription</keyword>
<dbReference type="PROSITE" id="PS51755">
    <property type="entry name" value="OMPR_PHOB"/>
    <property type="match status" value="1"/>
</dbReference>
<evidence type="ECO:0000256" key="3">
    <source>
        <dbReference type="ARBA" id="ARBA00023163"/>
    </source>
</evidence>
<dbReference type="EMBL" id="UHDZ01000001">
    <property type="protein sequence ID" value="SUM73147.1"/>
    <property type="molecule type" value="Genomic_DNA"/>
</dbReference>
<name>A0A380H7E0_9STAP</name>
<reference evidence="6 7" key="1">
    <citation type="submission" date="2018-06" db="EMBL/GenBank/DDBJ databases">
        <authorList>
            <consortium name="Pathogen Informatics"/>
            <person name="Doyle S."/>
        </authorList>
    </citation>
    <scope>NUCLEOTIDE SEQUENCE [LARGE SCALE GENOMIC DNA]</scope>
    <source>
        <strain evidence="6 7">NCTC11807</strain>
    </source>
</reference>
<evidence type="ECO:0000256" key="4">
    <source>
        <dbReference type="PROSITE-ProRule" id="PRU01091"/>
    </source>
</evidence>
<dbReference type="RefSeq" id="WP_115313662.1">
    <property type="nucleotide sequence ID" value="NZ_CP066042.1"/>
</dbReference>
<dbReference type="GO" id="GO:0006355">
    <property type="term" value="P:regulation of DNA-templated transcription"/>
    <property type="evidence" value="ECO:0007669"/>
    <property type="project" value="InterPro"/>
</dbReference>